<feature type="compositionally biased region" description="Basic and acidic residues" evidence="1">
    <location>
        <begin position="88"/>
        <end position="114"/>
    </location>
</feature>
<name>A0AAV6UVP4_9ARAC</name>
<sequence length="133" mass="14922">MSVMRREKVITSFYPTEIVPWAAPSFAIRHSGVSKVKRELHDDGGCSREKVSIRTPIDRTVPPPLHGESDQPSQVPPPPSKGSQAGREGSEEEAKRTLIRQSEGRRSGFLKKELQGWSTSPREIHRNGISYLY</sequence>
<evidence type="ECO:0000313" key="3">
    <source>
        <dbReference type="Proteomes" id="UP000827092"/>
    </source>
</evidence>
<dbReference type="AlphaFoldDB" id="A0AAV6UVP4"/>
<evidence type="ECO:0000313" key="2">
    <source>
        <dbReference type="EMBL" id="KAG8188179.1"/>
    </source>
</evidence>
<gene>
    <name evidence="2" type="ORF">JTE90_019457</name>
</gene>
<accession>A0AAV6UVP4</accession>
<keyword evidence="3" id="KW-1185">Reference proteome</keyword>
<comment type="caution">
    <text evidence="2">The sequence shown here is derived from an EMBL/GenBank/DDBJ whole genome shotgun (WGS) entry which is preliminary data.</text>
</comment>
<dbReference type="EMBL" id="JAFNEN010000247">
    <property type="protein sequence ID" value="KAG8188179.1"/>
    <property type="molecule type" value="Genomic_DNA"/>
</dbReference>
<proteinExistence type="predicted"/>
<dbReference type="Proteomes" id="UP000827092">
    <property type="component" value="Unassembled WGS sequence"/>
</dbReference>
<reference evidence="2 3" key="1">
    <citation type="journal article" date="2022" name="Nat. Ecol. Evol.">
        <title>A masculinizing supergene underlies an exaggerated male reproductive morph in a spider.</title>
        <authorList>
            <person name="Hendrickx F."/>
            <person name="De Corte Z."/>
            <person name="Sonet G."/>
            <person name="Van Belleghem S.M."/>
            <person name="Kostlbacher S."/>
            <person name="Vangestel C."/>
        </authorList>
    </citation>
    <scope>NUCLEOTIDE SEQUENCE [LARGE SCALE GENOMIC DNA]</scope>
    <source>
        <strain evidence="2">W744_W776</strain>
    </source>
</reference>
<protein>
    <submittedName>
        <fullName evidence="2">Uncharacterized protein</fullName>
    </submittedName>
</protein>
<feature type="compositionally biased region" description="Basic and acidic residues" evidence="1">
    <location>
        <begin position="37"/>
        <end position="52"/>
    </location>
</feature>
<feature type="region of interest" description="Disordered" evidence="1">
    <location>
        <begin position="37"/>
        <end position="133"/>
    </location>
</feature>
<evidence type="ECO:0000256" key="1">
    <source>
        <dbReference type="SAM" id="MobiDB-lite"/>
    </source>
</evidence>
<organism evidence="2 3">
    <name type="scientific">Oedothorax gibbosus</name>
    <dbReference type="NCBI Taxonomy" id="931172"/>
    <lineage>
        <taxon>Eukaryota</taxon>
        <taxon>Metazoa</taxon>
        <taxon>Ecdysozoa</taxon>
        <taxon>Arthropoda</taxon>
        <taxon>Chelicerata</taxon>
        <taxon>Arachnida</taxon>
        <taxon>Araneae</taxon>
        <taxon>Araneomorphae</taxon>
        <taxon>Entelegynae</taxon>
        <taxon>Araneoidea</taxon>
        <taxon>Linyphiidae</taxon>
        <taxon>Erigoninae</taxon>
        <taxon>Oedothorax</taxon>
    </lineage>
</organism>